<feature type="binding site" evidence="1">
    <location>
        <position position="4"/>
    </location>
    <ligand>
        <name>Zn(2+)</name>
        <dbReference type="ChEBI" id="CHEBI:29105"/>
    </ligand>
</feature>
<dbReference type="GO" id="GO:0008725">
    <property type="term" value="F:DNA-3-methyladenine glycosylase activity"/>
    <property type="evidence" value="ECO:0007669"/>
    <property type="project" value="InterPro"/>
</dbReference>
<dbReference type="PANTHER" id="PTHR30037:SF4">
    <property type="entry name" value="DNA-3-METHYLADENINE GLYCOSYLASE I"/>
    <property type="match status" value="1"/>
</dbReference>
<protein>
    <submittedName>
        <fullName evidence="2">DNA-3-methyladenine glycosylase I</fullName>
    </submittedName>
</protein>
<feature type="binding site" evidence="1">
    <location>
        <position position="17"/>
    </location>
    <ligand>
        <name>Zn(2+)</name>
        <dbReference type="ChEBI" id="CHEBI:29105"/>
    </ligand>
</feature>
<dbReference type="GO" id="GO:0046872">
    <property type="term" value="F:metal ion binding"/>
    <property type="evidence" value="ECO:0007669"/>
    <property type="project" value="UniProtKB-KW"/>
</dbReference>
<dbReference type="EMBL" id="JAWJAY010000001">
    <property type="protein sequence ID" value="MDV2884074.1"/>
    <property type="molecule type" value="Genomic_DNA"/>
</dbReference>
<dbReference type="SUPFAM" id="SSF48150">
    <property type="entry name" value="DNA-glycosylase"/>
    <property type="match status" value="1"/>
</dbReference>
<dbReference type="RefSeq" id="WP_323465802.1">
    <property type="nucleotide sequence ID" value="NZ_CP144224.1"/>
</dbReference>
<name>A0AAJ2NK85_ALKPS</name>
<comment type="caution">
    <text evidence="2">The sequence shown here is derived from an EMBL/GenBank/DDBJ whole genome shotgun (WGS) entry which is preliminary data.</text>
</comment>
<dbReference type="GO" id="GO:0006284">
    <property type="term" value="P:base-excision repair"/>
    <property type="evidence" value="ECO:0007669"/>
    <property type="project" value="InterPro"/>
</dbReference>
<dbReference type="InterPro" id="IPR052891">
    <property type="entry name" value="DNA-3mA_glycosylase"/>
</dbReference>
<dbReference type="Pfam" id="PF03352">
    <property type="entry name" value="Adenine_glyco"/>
    <property type="match status" value="1"/>
</dbReference>
<proteinExistence type="predicted"/>
<sequence>MNRCKWAKDDPLMIDYHDHEWGRIIRENELLFEALSLEVFQAGLSWRTVLHKRERFRIQFHSFNIEKVASMTPVDVDRLLNDATIIRHRRKIEATIVNAEILCNLLEEENSFYEWIQKLPKEKEAACKALSKLFKHVGPTTAESFFMAIGYFKPVHDTDCFLHQKGSMVY</sequence>
<dbReference type="PANTHER" id="PTHR30037">
    <property type="entry name" value="DNA-3-METHYLADENINE GLYCOSYLASE 1"/>
    <property type="match status" value="1"/>
</dbReference>
<dbReference type="InterPro" id="IPR005019">
    <property type="entry name" value="Adenine_glyco"/>
</dbReference>
<organism evidence="2 3">
    <name type="scientific">Alkalihalophilus pseudofirmus</name>
    <name type="common">Bacillus pseudofirmus</name>
    <dbReference type="NCBI Taxonomy" id="79885"/>
    <lineage>
        <taxon>Bacteria</taxon>
        <taxon>Bacillati</taxon>
        <taxon>Bacillota</taxon>
        <taxon>Bacilli</taxon>
        <taxon>Bacillales</taxon>
        <taxon>Bacillaceae</taxon>
        <taxon>Alkalihalophilus</taxon>
    </lineage>
</organism>
<reference evidence="2" key="1">
    <citation type="submission" date="2023-10" db="EMBL/GenBank/DDBJ databases">
        <title>Screening of Alkalihalophilus pseudofirmusBZ-TG-HK211 and Its Alleviation of Salt Stress on Rapeseed Growth.</title>
        <authorList>
            <person name="Zhao B."/>
            <person name="Guo T."/>
        </authorList>
    </citation>
    <scope>NUCLEOTIDE SEQUENCE</scope>
    <source>
        <strain evidence="2">BZ-TG-HK211</strain>
    </source>
</reference>
<dbReference type="AlphaFoldDB" id="A0AAJ2NK85"/>
<evidence type="ECO:0000313" key="2">
    <source>
        <dbReference type="EMBL" id="MDV2884074.1"/>
    </source>
</evidence>
<feature type="binding site" evidence="1">
    <location>
        <position position="156"/>
    </location>
    <ligand>
        <name>Zn(2+)</name>
        <dbReference type="ChEBI" id="CHEBI:29105"/>
    </ligand>
</feature>
<keyword evidence="1" id="KW-0862">Zinc</keyword>
<dbReference type="InterPro" id="IPR011257">
    <property type="entry name" value="DNA_glycosylase"/>
</dbReference>
<accession>A0AAJ2NK85</accession>
<dbReference type="Gene3D" id="1.10.340.30">
    <property type="entry name" value="Hypothetical protein, domain 2"/>
    <property type="match status" value="1"/>
</dbReference>
<evidence type="ECO:0000313" key="3">
    <source>
        <dbReference type="Proteomes" id="UP001285636"/>
    </source>
</evidence>
<feature type="binding site" evidence="1">
    <location>
        <position position="160"/>
    </location>
    <ligand>
        <name>Zn(2+)</name>
        <dbReference type="ChEBI" id="CHEBI:29105"/>
    </ligand>
</feature>
<evidence type="ECO:0000256" key="1">
    <source>
        <dbReference type="PIRSR" id="PIRSR605019-1"/>
    </source>
</evidence>
<dbReference type="Proteomes" id="UP001285636">
    <property type="component" value="Unassembled WGS sequence"/>
</dbReference>
<keyword evidence="1" id="KW-0479">Metal-binding</keyword>
<gene>
    <name evidence="2" type="ORF">RYX45_02720</name>
</gene>